<dbReference type="RefSeq" id="WP_053143240.1">
    <property type="nucleotide sequence ID" value="NZ_CP012383.1"/>
</dbReference>
<dbReference type="KEGG" id="samb:SAM23877_p028"/>
<evidence type="ECO:0000313" key="3">
    <source>
        <dbReference type="Proteomes" id="UP000061018"/>
    </source>
</evidence>
<feature type="domain" description="DUF4326" evidence="1">
    <location>
        <begin position="9"/>
        <end position="116"/>
    </location>
</feature>
<accession>A0A0K2B6P4</accession>
<reference evidence="3" key="1">
    <citation type="journal article" date="2015" name="J. Biotechnol.">
        <title>Complete genome sequence of Streptomyces ambofaciens ATCC 23877, the spiramycin producer.</title>
        <authorList>
            <person name="Thibessard A."/>
            <person name="Haas D."/>
            <person name="Gerbaud C."/>
            <person name="Aigle B."/>
            <person name="Lautru S."/>
            <person name="Pernodet J.L."/>
            <person name="Leblond P."/>
        </authorList>
    </citation>
    <scope>NUCLEOTIDE SEQUENCE [LARGE SCALE GENOMIC DNA]</scope>
    <source>
        <strain evidence="3">ATCC 23877 / 3486 / DSM 40053 / JCM 4204 / NBRC 12836 / NRRL B-2516</strain>
        <plasmid evidence="3">pSAM1</plasmid>
    </source>
</reference>
<organism evidence="2 3">
    <name type="scientific">Streptomyces ambofaciens (strain ATCC 23877 / 3486 / DSM 40053 / JCM 4204 / NBRC 12836 / NRRL B-2516)</name>
    <dbReference type="NCBI Taxonomy" id="278992"/>
    <lineage>
        <taxon>Bacteria</taxon>
        <taxon>Bacillati</taxon>
        <taxon>Actinomycetota</taxon>
        <taxon>Actinomycetes</taxon>
        <taxon>Kitasatosporales</taxon>
        <taxon>Streptomycetaceae</taxon>
        <taxon>Streptomyces</taxon>
    </lineage>
</organism>
<sequence length="123" mass="13848">MPKRVQRRRIRGWRAPDGAVYVGRGTRWGNPFMLAPAASQRGGLLDMWAVEYRGRKLGRWDDSADARADAADRYRRWIQEAEQGDLAEAARAELSGRDLMCWCPPGEPCHADVLLEVANRAAP</sequence>
<dbReference type="Proteomes" id="UP000061018">
    <property type="component" value="Plasmid pSAM1"/>
</dbReference>
<keyword evidence="2" id="KW-0614">Plasmid</keyword>
<gene>
    <name evidence="2" type="ORF">SAM23877_p028</name>
</gene>
<geneLocation type="plasmid" evidence="2 3">
    <name>pSAM1</name>
</geneLocation>
<name>A0A0K2B6P4_STRA7</name>
<proteinExistence type="predicted"/>
<dbReference type="InterPro" id="IPR025475">
    <property type="entry name" value="DUF4326"/>
</dbReference>
<dbReference type="EMBL" id="CP012383">
    <property type="protein sequence ID" value="AKZ60737.1"/>
    <property type="molecule type" value="Genomic_DNA"/>
</dbReference>
<dbReference type="Pfam" id="PF14216">
    <property type="entry name" value="DUF4326"/>
    <property type="match status" value="1"/>
</dbReference>
<evidence type="ECO:0000313" key="2">
    <source>
        <dbReference type="EMBL" id="AKZ60737.1"/>
    </source>
</evidence>
<dbReference type="AlphaFoldDB" id="A0A0K2B6P4"/>
<protein>
    <recommendedName>
        <fullName evidence="1">DUF4326 domain-containing protein</fullName>
    </recommendedName>
</protein>
<evidence type="ECO:0000259" key="1">
    <source>
        <dbReference type="Pfam" id="PF14216"/>
    </source>
</evidence>